<protein>
    <submittedName>
        <fullName evidence="1">Uncharacterized protein</fullName>
    </submittedName>
</protein>
<dbReference type="KEGG" id="bths:CNY62_00935"/>
<gene>
    <name evidence="1" type="ORF">CNY62_00935</name>
</gene>
<sequence length="109" mass="13475">MKDIFNFKFSEDKKECKKEYDELMKDISDSIDYVTHAKVFYEGELSYCKSRLTYLLESNREKEVEFEELLDRYIYAENFLKEIVEYIEKLENRKKMYEGFAFLTRKYNF</sequence>
<evidence type="ECO:0000313" key="1">
    <source>
        <dbReference type="EMBL" id="ATF25056.1"/>
    </source>
</evidence>
<organism evidence="1 2">
    <name type="scientific">Brochothrix thermosphacta</name>
    <name type="common">Microbacterium thermosphactum</name>
    <dbReference type="NCBI Taxonomy" id="2756"/>
    <lineage>
        <taxon>Bacteria</taxon>
        <taxon>Bacillati</taxon>
        <taxon>Bacillota</taxon>
        <taxon>Bacilli</taxon>
        <taxon>Bacillales</taxon>
        <taxon>Listeriaceae</taxon>
        <taxon>Brochothrix</taxon>
    </lineage>
</organism>
<dbReference type="EMBL" id="CP023483">
    <property type="protein sequence ID" value="ATF25056.1"/>
    <property type="molecule type" value="Genomic_DNA"/>
</dbReference>
<name>A0A291BVC7_BROTH</name>
<reference evidence="1 2" key="1">
    <citation type="submission" date="2017-09" db="EMBL/GenBank/DDBJ databases">
        <title>Complete Genome Sequences of Two Strains of the Meat Spoilage Bacterium Brochothrix thermosphacta Isolated from Ground Chicken.</title>
        <authorList>
            <person name="Paoli G.C."/>
            <person name="Wijey C."/>
            <person name="Chen C.-Y."/>
            <person name="Nguyen L."/>
            <person name="Yan X."/>
            <person name="Irwin P.L."/>
        </authorList>
    </citation>
    <scope>NUCLEOTIDE SEQUENCE [LARGE SCALE GENOMIC DNA]</scope>
    <source>
        <strain evidence="1 2">BI</strain>
    </source>
</reference>
<dbReference type="AlphaFoldDB" id="A0A291BVC7"/>
<accession>A0A291BVC7</accession>
<dbReference type="Proteomes" id="UP000243591">
    <property type="component" value="Chromosome"/>
</dbReference>
<keyword evidence="2" id="KW-1185">Reference proteome</keyword>
<proteinExistence type="predicted"/>
<evidence type="ECO:0000313" key="2">
    <source>
        <dbReference type="Proteomes" id="UP000243591"/>
    </source>
</evidence>
<dbReference type="RefSeq" id="WP_096699209.1">
    <property type="nucleotide sequence ID" value="NZ_CP023483.1"/>
</dbReference>